<proteinExistence type="predicted"/>
<comment type="caution">
    <text evidence="1">The sequence shown here is derived from an EMBL/GenBank/DDBJ whole genome shotgun (WGS) entry which is preliminary data.</text>
</comment>
<evidence type="ECO:0000313" key="1">
    <source>
        <dbReference type="EMBL" id="MDT7846230.1"/>
    </source>
</evidence>
<gene>
    <name evidence="1" type="ORF">RQC66_36500</name>
</gene>
<dbReference type="RefSeq" id="WP_314206601.1">
    <property type="nucleotide sequence ID" value="NZ_JAVTLL010000033.1"/>
</dbReference>
<dbReference type="Pfam" id="PF19380">
    <property type="entry name" value="DUF5955"/>
    <property type="match status" value="1"/>
</dbReference>
<organism evidence="1 2">
    <name type="scientific">Streptomyces justiciae</name>
    <dbReference type="NCBI Taxonomy" id="2780140"/>
    <lineage>
        <taxon>Bacteria</taxon>
        <taxon>Bacillati</taxon>
        <taxon>Actinomycetota</taxon>
        <taxon>Actinomycetes</taxon>
        <taxon>Kitasatosporales</taxon>
        <taxon>Streptomycetaceae</taxon>
        <taxon>Streptomyces</taxon>
    </lineage>
</organism>
<reference evidence="2" key="1">
    <citation type="submission" date="2023-07" db="EMBL/GenBank/DDBJ databases">
        <title>Draft genome sequence of the endophytic actinobacterium Streptomyces justiciae WPN32, a potential antibiotic producer.</title>
        <authorList>
            <person name="Yasawong M."/>
            <person name="Pana W."/>
            <person name="Ganta P."/>
            <person name="Santapan N."/>
            <person name="Songngamsuk T."/>
            <person name="Phatcharaharikarn M."/>
            <person name="Kerdtoob S."/>
            <person name="Nantapong N."/>
        </authorList>
    </citation>
    <scope>NUCLEOTIDE SEQUENCE [LARGE SCALE GENOMIC DNA]</scope>
    <source>
        <strain evidence="2">WPN32</strain>
    </source>
</reference>
<sequence length="128" mass="13615">MRHRDDYTHNPGYNDYSVSTGGGDITGGAIAPGGTANYNAAPVSPDTLELHQRLDELRRLLARYSAALPNSDQLLDDTDQLDAQLQRERPNRTVVQGLLDSLTAGAGGVNAIASAVSAVVQLVSRFLP</sequence>
<keyword evidence="2" id="KW-1185">Reference proteome</keyword>
<dbReference type="InterPro" id="IPR045999">
    <property type="entry name" value="DUF5955"/>
</dbReference>
<evidence type="ECO:0000313" key="2">
    <source>
        <dbReference type="Proteomes" id="UP001257948"/>
    </source>
</evidence>
<protein>
    <submittedName>
        <fullName evidence="1">DUF5955 family protein</fullName>
    </submittedName>
</protein>
<name>A0ABU3M406_9ACTN</name>
<dbReference type="EMBL" id="JAVTLL010000033">
    <property type="protein sequence ID" value="MDT7846230.1"/>
    <property type="molecule type" value="Genomic_DNA"/>
</dbReference>
<dbReference type="Proteomes" id="UP001257948">
    <property type="component" value="Unassembled WGS sequence"/>
</dbReference>
<accession>A0ABU3M406</accession>